<comment type="similarity">
    <text evidence="2">Belongs to the glycerophosphoryl diester phosphodiesterase family.</text>
</comment>
<evidence type="ECO:0000256" key="8">
    <source>
        <dbReference type="SAM" id="Phobius"/>
    </source>
</evidence>
<feature type="transmembrane region" description="Helical" evidence="8">
    <location>
        <begin position="158"/>
        <end position="176"/>
    </location>
</feature>
<reference evidence="10" key="1">
    <citation type="submission" date="2021-02" db="EMBL/GenBank/DDBJ databases">
        <title>Comparative genomics reveals that relaxation of natural selection precedes convergent phenotypic evolution of cavefish.</title>
        <authorList>
            <person name="Peng Z."/>
        </authorList>
    </citation>
    <scope>NUCLEOTIDE SEQUENCE</scope>
    <source>
        <tissue evidence="10">Muscle</tissue>
    </source>
</reference>
<dbReference type="InterPro" id="IPR030395">
    <property type="entry name" value="GP_PDE_dom"/>
</dbReference>
<feature type="domain" description="GP-PDE" evidence="9">
    <location>
        <begin position="221"/>
        <end position="436"/>
    </location>
</feature>
<keyword evidence="11" id="KW-1185">Reference proteome</keyword>
<evidence type="ECO:0000256" key="3">
    <source>
        <dbReference type="ARBA" id="ARBA00022692"/>
    </source>
</evidence>
<organism evidence="10 11">
    <name type="scientific">Triplophysa rosa</name>
    <name type="common">Cave loach</name>
    <dbReference type="NCBI Taxonomy" id="992332"/>
    <lineage>
        <taxon>Eukaryota</taxon>
        <taxon>Metazoa</taxon>
        <taxon>Chordata</taxon>
        <taxon>Craniata</taxon>
        <taxon>Vertebrata</taxon>
        <taxon>Euteleostomi</taxon>
        <taxon>Actinopterygii</taxon>
        <taxon>Neopterygii</taxon>
        <taxon>Teleostei</taxon>
        <taxon>Ostariophysi</taxon>
        <taxon>Cypriniformes</taxon>
        <taxon>Nemacheilidae</taxon>
        <taxon>Triplophysa</taxon>
    </lineage>
</organism>
<evidence type="ECO:0000313" key="11">
    <source>
        <dbReference type="Proteomes" id="UP001059041"/>
    </source>
</evidence>
<dbReference type="Pfam" id="PF03009">
    <property type="entry name" value="GDPD"/>
    <property type="match status" value="1"/>
</dbReference>
<accession>A0A9W7TTU4</accession>
<dbReference type="Proteomes" id="UP001059041">
    <property type="component" value="Linkage Group LG13"/>
</dbReference>
<keyword evidence="6 8" id="KW-0472">Membrane</keyword>
<dbReference type="SUPFAM" id="SSF51695">
    <property type="entry name" value="PLC-like phosphodiesterases"/>
    <property type="match status" value="1"/>
</dbReference>
<dbReference type="PANTHER" id="PTHR23344">
    <property type="entry name" value="GLYCEROPHOSPHORYL DIESTER PHOSPHODIESTERASE"/>
    <property type="match status" value="1"/>
</dbReference>
<dbReference type="InterPro" id="IPR017946">
    <property type="entry name" value="PLC-like_Pdiesterase_TIM-brl"/>
</dbReference>
<dbReference type="EMBL" id="JAFHDT010000013">
    <property type="protein sequence ID" value="KAI7801909.1"/>
    <property type="molecule type" value="Genomic_DNA"/>
</dbReference>
<evidence type="ECO:0000256" key="7">
    <source>
        <dbReference type="ARBA" id="ARBA00023180"/>
    </source>
</evidence>
<feature type="transmembrane region" description="Helical" evidence="8">
    <location>
        <begin position="36"/>
        <end position="61"/>
    </location>
</feature>
<dbReference type="Gene3D" id="3.20.20.190">
    <property type="entry name" value="Phosphatidylinositol (PI) phosphodiesterase"/>
    <property type="match status" value="1"/>
</dbReference>
<dbReference type="GO" id="GO:0005886">
    <property type="term" value="C:plasma membrane"/>
    <property type="evidence" value="ECO:0007669"/>
    <property type="project" value="TreeGrafter"/>
</dbReference>
<proteinExistence type="inferred from homology"/>
<keyword evidence="5 8" id="KW-1133">Transmembrane helix</keyword>
<feature type="transmembrane region" description="Helical" evidence="8">
    <location>
        <begin position="188"/>
        <end position="208"/>
    </location>
</feature>
<evidence type="ECO:0000256" key="4">
    <source>
        <dbReference type="ARBA" id="ARBA00022801"/>
    </source>
</evidence>
<comment type="caution">
    <text evidence="10">The sequence shown here is derived from an EMBL/GenBank/DDBJ whole genome shotgun (WGS) entry which is preliminary data.</text>
</comment>
<evidence type="ECO:0000313" key="10">
    <source>
        <dbReference type="EMBL" id="KAI7801909.1"/>
    </source>
</evidence>
<dbReference type="GO" id="GO:0008889">
    <property type="term" value="F:glycerophosphodiester phosphodiesterase activity"/>
    <property type="evidence" value="ECO:0007669"/>
    <property type="project" value="TreeGrafter"/>
</dbReference>
<keyword evidence="3 8" id="KW-0812">Transmembrane</keyword>
<keyword evidence="4" id="KW-0378">Hydrolase</keyword>
<dbReference type="PANTHER" id="PTHR23344:SF1">
    <property type="entry name" value="GLYCEROPHOSPHOINOSITOL INOSITOLPHOSPHODIESTERASE GDPD2"/>
    <property type="match status" value="1"/>
</dbReference>
<evidence type="ECO:0000259" key="9">
    <source>
        <dbReference type="PROSITE" id="PS51704"/>
    </source>
</evidence>
<comment type="subcellular location">
    <subcellularLocation>
        <location evidence="1">Membrane</location>
        <topology evidence="1">Multi-pass membrane protein</topology>
    </subcellularLocation>
</comment>
<evidence type="ECO:0000256" key="2">
    <source>
        <dbReference type="ARBA" id="ARBA00007277"/>
    </source>
</evidence>
<feature type="transmembrane region" description="Helical" evidence="8">
    <location>
        <begin position="81"/>
        <end position="109"/>
    </location>
</feature>
<keyword evidence="7" id="KW-0325">Glycoprotein</keyword>
<gene>
    <name evidence="10" type="ORF">IRJ41_017815</name>
</gene>
<evidence type="ECO:0000256" key="6">
    <source>
        <dbReference type="ARBA" id="ARBA00023136"/>
    </source>
</evidence>
<evidence type="ECO:0000256" key="1">
    <source>
        <dbReference type="ARBA" id="ARBA00004141"/>
    </source>
</evidence>
<evidence type="ECO:0000256" key="5">
    <source>
        <dbReference type="ARBA" id="ARBA00022989"/>
    </source>
</evidence>
<protein>
    <submittedName>
        <fullName evidence="10">Glycerophosphoinositol inositolphosphodiesterase GDPD2</fullName>
    </submittedName>
</protein>
<dbReference type="GO" id="GO:0006629">
    <property type="term" value="P:lipid metabolic process"/>
    <property type="evidence" value="ECO:0007669"/>
    <property type="project" value="InterPro"/>
</dbReference>
<dbReference type="PROSITE" id="PS51704">
    <property type="entry name" value="GP_PDE"/>
    <property type="match status" value="1"/>
</dbReference>
<dbReference type="AlphaFoldDB" id="A0A9W7TTU4"/>
<sequence length="436" mass="49702">MVIKTMFSNDSVVRTCVRGTYSCHWSSSRDTRRKTACCGFLFLSFVSILALSWIYVCFIAFNDHGDLNWFIFTKLKTWLNWYMLMMIISAVVATYCLLLLVFGLIHFAIREPLVLHCLHKVLLSLGLLIVTLGTAGFSVKWEEEWHSVEMSFQATAPFLQLGAVVALTLISWLVFQSYHGAKTTACKFFIMMSFLVVSAAVFLCPLVICSPCVTSNLPPKPALVGHRGAPMLAPENTLMSFRRSLQCDVEAFETDVQLSVDKKPFLMHDHGPNFLLRTTDVKNKFTDRGNGTHTSFSWEELQMLNAGYWFLKTDPFWTVSRLTKEEKNQSEEQKVPSLNELLDLAKGHNVSLIFDLKNENNFSEFNDSDSYYTVETIKKSGISPEKIWWLPAEHRHKVSNIEPGFKQVYNIVSDMEEEGGNFLNVKYSSLSAHDIR</sequence>
<name>A0A9W7TTU4_TRIRA</name>
<feature type="transmembrane region" description="Helical" evidence="8">
    <location>
        <begin position="121"/>
        <end position="138"/>
    </location>
</feature>